<dbReference type="EMBL" id="BAAATE010000022">
    <property type="protein sequence ID" value="GAA2682274.1"/>
    <property type="molecule type" value="Genomic_DNA"/>
</dbReference>
<protein>
    <submittedName>
        <fullName evidence="1">Uncharacterized protein</fullName>
    </submittedName>
</protein>
<accession>A0ABP6F8A0</accession>
<proteinExistence type="predicted"/>
<keyword evidence="2" id="KW-1185">Reference proteome</keyword>
<sequence length="103" mass="11075">MDGVVPTLGGIRGRVETPRTGATDALVMNHHCRIEVDGPLPAGLREEMSRRFGLVQVRQDGRRTVLSDLTLDQAGLRALLDLLWDAGARVRAVTTTEAGAGQD</sequence>
<evidence type="ECO:0000313" key="2">
    <source>
        <dbReference type="Proteomes" id="UP001501666"/>
    </source>
</evidence>
<dbReference type="Proteomes" id="UP001501666">
    <property type="component" value="Unassembled WGS sequence"/>
</dbReference>
<comment type="caution">
    <text evidence="1">The sequence shown here is derived from an EMBL/GenBank/DDBJ whole genome shotgun (WGS) entry which is preliminary data.</text>
</comment>
<organism evidence="1 2">
    <name type="scientific">Nonomuraea recticatena</name>
    <dbReference type="NCBI Taxonomy" id="46178"/>
    <lineage>
        <taxon>Bacteria</taxon>
        <taxon>Bacillati</taxon>
        <taxon>Actinomycetota</taxon>
        <taxon>Actinomycetes</taxon>
        <taxon>Streptosporangiales</taxon>
        <taxon>Streptosporangiaceae</taxon>
        <taxon>Nonomuraea</taxon>
    </lineage>
</organism>
<reference evidence="2" key="1">
    <citation type="journal article" date="2019" name="Int. J. Syst. Evol. Microbiol.">
        <title>The Global Catalogue of Microorganisms (GCM) 10K type strain sequencing project: providing services to taxonomists for standard genome sequencing and annotation.</title>
        <authorList>
            <consortium name="The Broad Institute Genomics Platform"/>
            <consortium name="The Broad Institute Genome Sequencing Center for Infectious Disease"/>
            <person name="Wu L."/>
            <person name="Ma J."/>
        </authorList>
    </citation>
    <scope>NUCLEOTIDE SEQUENCE [LARGE SCALE GENOMIC DNA]</scope>
    <source>
        <strain evidence="2">JCM 6835</strain>
    </source>
</reference>
<name>A0ABP6F8A0_9ACTN</name>
<gene>
    <name evidence="1" type="ORF">GCM10010412_067470</name>
</gene>
<evidence type="ECO:0000313" key="1">
    <source>
        <dbReference type="EMBL" id="GAA2682274.1"/>
    </source>
</evidence>